<dbReference type="SUPFAM" id="SSF53098">
    <property type="entry name" value="Ribonuclease H-like"/>
    <property type="match status" value="1"/>
</dbReference>
<dbReference type="AlphaFoldDB" id="A0A7S1TH16"/>
<keyword evidence="2" id="KW-0690">Ribosome biogenesis</keyword>
<dbReference type="GO" id="GO:0000967">
    <property type="term" value="P:rRNA 5'-end processing"/>
    <property type="evidence" value="ECO:0007669"/>
    <property type="project" value="TreeGrafter"/>
</dbReference>
<evidence type="ECO:0000256" key="2">
    <source>
        <dbReference type="ARBA" id="ARBA00022517"/>
    </source>
</evidence>
<dbReference type="PANTHER" id="PTHR33317:SF1">
    <property type="entry name" value="POLYNUCLEOTIDYL TRANSFERASE, RIBONUCLEASE H-LIKE SUPERFAMILY PROTEIN"/>
    <property type="match status" value="1"/>
</dbReference>
<dbReference type="CDD" id="cd16964">
    <property type="entry name" value="YqgF"/>
    <property type="match status" value="1"/>
</dbReference>
<evidence type="ECO:0000313" key="6">
    <source>
        <dbReference type="EMBL" id="CAD9236582.1"/>
    </source>
</evidence>
<dbReference type="InterPro" id="IPR037027">
    <property type="entry name" value="YqgF/RNaseH-like_dom_sf"/>
</dbReference>
<keyword evidence="1" id="KW-0963">Cytoplasm</keyword>
<dbReference type="EMBL" id="HBGH01015555">
    <property type="protein sequence ID" value="CAD9236582.1"/>
    <property type="molecule type" value="Transcribed_RNA"/>
</dbReference>
<accession>A0A7S1TH16</accession>
<name>A0A7S1TH16_9RHOD</name>
<sequence>MRPSKFLTCSHRAATSLYLGHQWRAFYESLPGPVGRLAGVDFGTRYVGVAISDRGRRLAFPHTIITRSEGSKDVRKLAEVLRREDICGLIWGLPLSIGGSWRDPTCNLAVRYFEKLAETKLVQMPVLLWDERYSTSEIVQRLRSDAPQWIKSRRKASRIRPKEILDKGAATVILQDALDTFRSTNTPSLHHDPSGG</sequence>
<dbReference type="GO" id="GO:0004518">
    <property type="term" value="F:nuclease activity"/>
    <property type="evidence" value="ECO:0007669"/>
    <property type="project" value="UniProtKB-KW"/>
</dbReference>
<dbReference type="InterPro" id="IPR006641">
    <property type="entry name" value="YqgF/RNaseH-like_dom"/>
</dbReference>
<dbReference type="SMART" id="SM00732">
    <property type="entry name" value="YqgFc"/>
    <property type="match status" value="1"/>
</dbReference>
<evidence type="ECO:0000256" key="4">
    <source>
        <dbReference type="ARBA" id="ARBA00022801"/>
    </source>
</evidence>
<evidence type="ECO:0000259" key="5">
    <source>
        <dbReference type="SMART" id="SM00732"/>
    </source>
</evidence>
<dbReference type="PANTHER" id="PTHR33317">
    <property type="entry name" value="POLYNUCLEOTIDYL TRANSFERASE, RIBONUCLEASE H-LIKE SUPERFAMILY PROTEIN"/>
    <property type="match status" value="1"/>
</dbReference>
<dbReference type="Gene3D" id="3.30.420.140">
    <property type="entry name" value="YqgF/RNase H-like domain"/>
    <property type="match status" value="1"/>
</dbReference>
<dbReference type="Pfam" id="PF03652">
    <property type="entry name" value="RuvX"/>
    <property type="match status" value="1"/>
</dbReference>
<gene>
    <name evidence="6" type="ORF">CCAE0312_LOCUS8678</name>
</gene>
<dbReference type="GO" id="GO:0016787">
    <property type="term" value="F:hydrolase activity"/>
    <property type="evidence" value="ECO:0007669"/>
    <property type="project" value="UniProtKB-KW"/>
</dbReference>
<proteinExistence type="inferred from homology"/>
<organism evidence="6">
    <name type="scientific">Compsopogon caeruleus</name>
    <dbReference type="NCBI Taxonomy" id="31354"/>
    <lineage>
        <taxon>Eukaryota</taxon>
        <taxon>Rhodophyta</taxon>
        <taxon>Compsopogonophyceae</taxon>
        <taxon>Compsopogonales</taxon>
        <taxon>Compsopogonaceae</taxon>
        <taxon>Compsopogon</taxon>
    </lineage>
</organism>
<dbReference type="InterPro" id="IPR005227">
    <property type="entry name" value="YqgF"/>
</dbReference>
<dbReference type="HAMAP" id="MF_00651">
    <property type="entry name" value="Nuclease_YqgF"/>
    <property type="match status" value="1"/>
</dbReference>
<reference evidence="6" key="1">
    <citation type="submission" date="2021-01" db="EMBL/GenBank/DDBJ databases">
        <authorList>
            <person name="Corre E."/>
            <person name="Pelletier E."/>
            <person name="Niang G."/>
            <person name="Scheremetjew M."/>
            <person name="Finn R."/>
            <person name="Kale V."/>
            <person name="Holt S."/>
            <person name="Cochrane G."/>
            <person name="Meng A."/>
            <person name="Brown T."/>
            <person name="Cohen L."/>
        </authorList>
    </citation>
    <scope>NUCLEOTIDE SEQUENCE</scope>
    <source>
        <strain evidence="6">SAG 36.94</strain>
    </source>
</reference>
<dbReference type="NCBIfam" id="TIGR00250">
    <property type="entry name" value="RNAse_H_YqgF"/>
    <property type="match status" value="1"/>
</dbReference>
<protein>
    <recommendedName>
        <fullName evidence="5">YqgF/RNase H-like domain-containing protein</fullName>
    </recommendedName>
</protein>
<dbReference type="InterPro" id="IPR012337">
    <property type="entry name" value="RNaseH-like_sf"/>
</dbReference>
<feature type="domain" description="YqgF/RNase H-like" evidence="5">
    <location>
        <begin position="35"/>
        <end position="138"/>
    </location>
</feature>
<keyword evidence="4" id="KW-0378">Hydrolase</keyword>
<keyword evidence="3" id="KW-0540">Nuclease</keyword>
<evidence type="ECO:0000256" key="3">
    <source>
        <dbReference type="ARBA" id="ARBA00022722"/>
    </source>
</evidence>
<evidence type="ECO:0000256" key="1">
    <source>
        <dbReference type="ARBA" id="ARBA00022490"/>
    </source>
</evidence>